<comment type="caution">
    <text evidence="1">The sequence shown here is derived from an EMBL/GenBank/DDBJ whole genome shotgun (WGS) entry which is preliminary data.</text>
</comment>
<accession>A0AAJ1YVT0</accession>
<dbReference type="Proteomes" id="UP001248134">
    <property type="component" value="Unassembled WGS sequence"/>
</dbReference>
<organism evidence="1 2">
    <name type="scientific">Bacillus pseudomycoides</name>
    <dbReference type="NCBI Taxonomy" id="64104"/>
    <lineage>
        <taxon>Bacteria</taxon>
        <taxon>Bacillati</taxon>
        <taxon>Bacillota</taxon>
        <taxon>Bacilli</taxon>
        <taxon>Bacillales</taxon>
        <taxon>Bacillaceae</taxon>
        <taxon>Bacillus</taxon>
        <taxon>Bacillus cereus group</taxon>
    </lineage>
</organism>
<gene>
    <name evidence="1" type="ORF">FOS08_02155</name>
</gene>
<dbReference type="EMBL" id="VLYX01000002">
    <property type="protein sequence ID" value="MDR4324785.1"/>
    <property type="molecule type" value="Genomic_DNA"/>
</dbReference>
<proteinExistence type="predicted"/>
<reference evidence="1" key="1">
    <citation type="submission" date="2019-07" db="EMBL/GenBank/DDBJ databases">
        <title>Phylogenomic Reclassification of ATCC Bacillus Strains and Various Taxa within the Genus Bacillus.</title>
        <authorList>
            <person name="Riojas M.A."/>
            <person name="Frank A.M."/>
            <person name="Fenn S.L."/>
            <person name="King S.P."/>
            <person name="Brower S.M."/>
            <person name="Hazbon M.H."/>
        </authorList>
    </citation>
    <scope>NUCLEOTIDE SEQUENCE</scope>
    <source>
        <strain evidence="1">NR-12239</strain>
    </source>
</reference>
<evidence type="ECO:0000313" key="2">
    <source>
        <dbReference type="Proteomes" id="UP001248134"/>
    </source>
</evidence>
<evidence type="ECO:0000313" key="1">
    <source>
        <dbReference type="EMBL" id="MDR4324785.1"/>
    </source>
</evidence>
<name>A0AAJ1YVT0_9BACI</name>
<dbReference type="AlphaFoldDB" id="A0AAJ1YVT0"/>
<protein>
    <submittedName>
        <fullName evidence="1">Uncharacterized protein</fullName>
    </submittedName>
</protein>
<sequence length="72" mass="8619">MYKLTNTTFWVYSQKLLVKLPDLSQIFHIAFTRNIQYILAVTETRNIIITLKNKFVNIYFNKLKTDITICLF</sequence>